<reference evidence="6" key="1">
    <citation type="submission" date="2020-03" db="EMBL/GenBank/DDBJ databases">
        <title>Complete genome sequence of sulfur-oxidizing bacterium skT11.</title>
        <authorList>
            <person name="Kanda M."/>
            <person name="Kojima H."/>
            <person name="Fukui M."/>
        </authorList>
    </citation>
    <scope>NUCLEOTIDE SEQUENCE [LARGE SCALE GENOMIC DNA]</scope>
    <source>
        <strain evidence="6">skT11</strain>
    </source>
</reference>
<dbReference type="GO" id="GO:0004792">
    <property type="term" value="F:thiosulfate-cyanide sulfurtransferase activity"/>
    <property type="evidence" value="ECO:0007669"/>
    <property type="project" value="InterPro"/>
</dbReference>
<dbReference type="SUPFAM" id="SSF52821">
    <property type="entry name" value="Rhodanese/Cell cycle control phosphatase"/>
    <property type="match status" value="2"/>
</dbReference>
<dbReference type="EMBL" id="AP022853">
    <property type="protein sequence ID" value="BCB28485.1"/>
    <property type="molecule type" value="Genomic_DNA"/>
</dbReference>
<gene>
    <name evidence="5" type="ORF">SKTS_33710</name>
</gene>
<evidence type="ECO:0000259" key="4">
    <source>
        <dbReference type="PROSITE" id="PS50206"/>
    </source>
</evidence>
<proteinExistence type="predicted"/>
<feature type="domain" description="Rhodanese" evidence="4">
    <location>
        <begin position="17"/>
        <end position="136"/>
    </location>
</feature>
<dbReference type="RefSeq" id="WP_173067965.1">
    <property type="nucleotide sequence ID" value="NZ_AP022853.1"/>
</dbReference>
<evidence type="ECO:0000313" key="5">
    <source>
        <dbReference type="EMBL" id="BCB28485.1"/>
    </source>
</evidence>
<sequence length="283" mass="31420">MKYTTLISADQLAQHIDDPEWIVFDCRFTLTDPASGYRAYLAGHIPGARYAHLNDDLSSEVTATSGRHPLPDPAVLARKLGLWGVDSSRQVVVYDDSFGAMAGRMWWLLRWLGHDAVALLDGGIQRWIKHKSPLATELPVIVQANFEAHPDKEMWVDAECIEKALDNNQCLLIDARSEERFSGEREPLDKVAGHIPGSVNFPFEDNLDIDSTFMSAEELRATYLDLLDGVEPNRVVHLCGSGVTACHSLIAMEHAGLKGARLYPGSWSEWITDPARPVETGDE</sequence>
<dbReference type="CDD" id="cd01448">
    <property type="entry name" value="TST_Repeat_1"/>
    <property type="match status" value="1"/>
</dbReference>
<evidence type="ECO:0000256" key="2">
    <source>
        <dbReference type="ARBA" id="ARBA00022737"/>
    </source>
</evidence>
<organism evidence="5 6">
    <name type="scientific">Sulfurimicrobium lacus</name>
    <dbReference type="NCBI Taxonomy" id="2715678"/>
    <lineage>
        <taxon>Bacteria</taxon>
        <taxon>Pseudomonadati</taxon>
        <taxon>Pseudomonadota</taxon>
        <taxon>Betaproteobacteria</taxon>
        <taxon>Nitrosomonadales</taxon>
        <taxon>Sulfuricellaceae</taxon>
        <taxon>Sulfurimicrobium</taxon>
    </lineage>
</organism>
<protein>
    <recommendedName>
        <fullName evidence="3">Sulfurtransferase</fullName>
    </recommendedName>
</protein>
<evidence type="ECO:0000256" key="3">
    <source>
        <dbReference type="RuleBase" id="RU000507"/>
    </source>
</evidence>
<dbReference type="InterPro" id="IPR001763">
    <property type="entry name" value="Rhodanese-like_dom"/>
</dbReference>
<dbReference type="KEGG" id="slac:SKTS_33710"/>
<keyword evidence="6" id="KW-1185">Reference proteome</keyword>
<dbReference type="PROSITE" id="PS50206">
    <property type="entry name" value="RHODANESE_3"/>
    <property type="match status" value="2"/>
</dbReference>
<dbReference type="SMART" id="SM00450">
    <property type="entry name" value="RHOD"/>
    <property type="match status" value="2"/>
</dbReference>
<evidence type="ECO:0000256" key="1">
    <source>
        <dbReference type="ARBA" id="ARBA00022679"/>
    </source>
</evidence>
<dbReference type="PANTHER" id="PTHR11364">
    <property type="entry name" value="THIOSULFATE SULFERTANSFERASE"/>
    <property type="match status" value="1"/>
</dbReference>
<evidence type="ECO:0000313" key="6">
    <source>
        <dbReference type="Proteomes" id="UP000502260"/>
    </source>
</evidence>
<feature type="domain" description="Rhodanese" evidence="4">
    <location>
        <begin position="166"/>
        <end position="279"/>
    </location>
</feature>
<keyword evidence="1 3" id="KW-0808">Transferase</keyword>
<name>A0A6F8VI92_9PROT</name>
<dbReference type="InterPro" id="IPR045078">
    <property type="entry name" value="TST/MPST-like"/>
</dbReference>
<dbReference type="PANTHER" id="PTHR11364:SF27">
    <property type="entry name" value="SULFURTRANSFERASE"/>
    <property type="match status" value="1"/>
</dbReference>
<keyword evidence="2" id="KW-0677">Repeat</keyword>
<accession>A0A6F8VI92</accession>
<dbReference type="InterPro" id="IPR036873">
    <property type="entry name" value="Rhodanese-like_dom_sf"/>
</dbReference>
<dbReference type="Pfam" id="PF00581">
    <property type="entry name" value="Rhodanese"/>
    <property type="match status" value="2"/>
</dbReference>
<dbReference type="InterPro" id="IPR001307">
    <property type="entry name" value="Thiosulphate_STrfase_CS"/>
</dbReference>
<dbReference type="PROSITE" id="PS00683">
    <property type="entry name" value="RHODANESE_2"/>
    <property type="match status" value="1"/>
</dbReference>
<dbReference type="Proteomes" id="UP000502260">
    <property type="component" value="Chromosome"/>
</dbReference>
<dbReference type="AlphaFoldDB" id="A0A6F8VI92"/>
<dbReference type="Gene3D" id="3.40.250.10">
    <property type="entry name" value="Rhodanese-like domain"/>
    <property type="match status" value="2"/>
</dbReference>
<dbReference type="FunFam" id="3.40.250.10:FF:000035">
    <property type="entry name" value="Thiosulfate sulfurtransferase"/>
    <property type="match status" value="1"/>
</dbReference>
<dbReference type="CDD" id="cd01449">
    <property type="entry name" value="TST_Repeat_2"/>
    <property type="match status" value="1"/>
</dbReference>